<dbReference type="EMBL" id="CM001475">
    <property type="protein sequence ID" value="EIC29306.1"/>
    <property type="molecule type" value="Genomic_DNA"/>
</dbReference>
<dbReference type="Proteomes" id="UP000005090">
    <property type="component" value="Chromosome"/>
</dbReference>
<accession>H8GKY4</accession>
<name>H8GKY4_METAL</name>
<dbReference type="HOGENOM" id="CLU_2274025_0_0_6"/>
<keyword evidence="1" id="KW-0732">Signal</keyword>
<evidence type="ECO:0000256" key="1">
    <source>
        <dbReference type="SAM" id="SignalP"/>
    </source>
</evidence>
<proteinExistence type="predicted"/>
<keyword evidence="3" id="KW-1185">Reference proteome</keyword>
<gene>
    <name evidence="2" type="ORF">Metal_1523</name>
</gene>
<feature type="signal peptide" evidence="1">
    <location>
        <begin position="1"/>
        <end position="21"/>
    </location>
</feature>
<sequence length="102" mass="11088">MKVIVGLAGLFAILINSPLSACDIVNKRDIYVADRIGVAGNCSNNGEKIECYEVGEYYGGLTCEGPIGTNSGYNLRDLIYAVCACSSEDQERIDEQMNQELE</sequence>
<organism evidence="2 3">
    <name type="scientific">Methylomicrobium album BG8</name>
    <dbReference type="NCBI Taxonomy" id="686340"/>
    <lineage>
        <taxon>Bacteria</taxon>
        <taxon>Pseudomonadati</taxon>
        <taxon>Pseudomonadota</taxon>
        <taxon>Gammaproteobacteria</taxon>
        <taxon>Methylococcales</taxon>
        <taxon>Methylococcaceae</taxon>
        <taxon>Methylomicrobium</taxon>
    </lineage>
</organism>
<evidence type="ECO:0008006" key="4">
    <source>
        <dbReference type="Google" id="ProtNLM"/>
    </source>
</evidence>
<protein>
    <recommendedName>
        <fullName evidence="4">Integral membrane protein</fullName>
    </recommendedName>
</protein>
<dbReference type="AlphaFoldDB" id="H8GKY4"/>
<dbReference type="RefSeq" id="WP_005371064.1">
    <property type="nucleotide sequence ID" value="NZ_CM001475.1"/>
</dbReference>
<feature type="chain" id="PRO_5003612024" description="Integral membrane protein" evidence="1">
    <location>
        <begin position="22"/>
        <end position="102"/>
    </location>
</feature>
<reference evidence="2 3" key="1">
    <citation type="journal article" date="2013" name="Genome Announc.">
        <title>Genome Sequence of the Obligate Gammaproteobacterial Methanotroph Methylomicrobium album Strain BG8.</title>
        <authorList>
            <person name="Kits K.D."/>
            <person name="Kalyuzhnaya M.G."/>
            <person name="Klotz M.G."/>
            <person name="Jetten M.S."/>
            <person name="Op den Camp H.J."/>
            <person name="Vuilleumier S."/>
            <person name="Bringel F."/>
            <person name="Dispirito A.A."/>
            <person name="Murrell J.C."/>
            <person name="Bruce D."/>
            <person name="Cheng J.F."/>
            <person name="Copeland A."/>
            <person name="Goodwin L."/>
            <person name="Hauser L."/>
            <person name="Lajus A."/>
            <person name="Land M.L."/>
            <person name="Lapidus A."/>
            <person name="Lucas S."/>
            <person name="Medigue C."/>
            <person name="Pitluck S."/>
            <person name="Woyke T."/>
            <person name="Zeytun A."/>
            <person name="Stein L.Y."/>
        </authorList>
    </citation>
    <scope>NUCLEOTIDE SEQUENCE [LARGE SCALE GENOMIC DNA]</scope>
    <source>
        <strain evidence="2 3">BG8</strain>
    </source>
</reference>
<evidence type="ECO:0000313" key="2">
    <source>
        <dbReference type="EMBL" id="EIC29306.1"/>
    </source>
</evidence>
<evidence type="ECO:0000313" key="3">
    <source>
        <dbReference type="Proteomes" id="UP000005090"/>
    </source>
</evidence>